<evidence type="ECO:0000313" key="1">
    <source>
        <dbReference type="EMBL" id="KAF0555239.1"/>
    </source>
</evidence>
<gene>
    <name evidence="1" type="ORF">F8M41_017627</name>
</gene>
<dbReference type="InterPro" id="IPR009003">
    <property type="entry name" value="Peptidase_S1_PA"/>
</dbReference>
<dbReference type="AlphaFoldDB" id="A0A8H4B2R1"/>
<proteinExistence type="predicted"/>
<sequence length="155" mass="17021">MLSHYLDTMDFGLIYISNKNVTPVPCIRNTDSIQYKELLIEDHIVVSSIGAHLCISAIYSHVKCGYVKALNGFTEALNGDGLFEHIFIVSMYVLGGNSGGPIFSYKQDLIHTSLNGILSAGYDYDINDDINNAIIEVMPIDFIISQTGIKVVTAN</sequence>
<accession>A0A8H4B2R1</accession>
<comment type="caution">
    <text evidence="1">The sequence shown here is derived from an EMBL/GenBank/DDBJ whole genome shotgun (WGS) entry which is preliminary data.</text>
</comment>
<evidence type="ECO:0000313" key="2">
    <source>
        <dbReference type="Proteomes" id="UP000439903"/>
    </source>
</evidence>
<dbReference type="InterPro" id="IPR043504">
    <property type="entry name" value="Peptidase_S1_PA_chymotrypsin"/>
</dbReference>
<name>A0A8H4B2R1_GIGMA</name>
<dbReference type="SUPFAM" id="SSF50494">
    <property type="entry name" value="Trypsin-like serine proteases"/>
    <property type="match status" value="1"/>
</dbReference>
<dbReference type="OrthoDB" id="3762657at2759"/>
<organism evidence="1 2">
    <name type="scientific">Gigaspora margarita</name>
    <dbReference type="NCBI Taxonomy" id="4874"/>
    <lineage>
        <taxon>Eukaryota</taxon>
        <taxon>Fungi</taxon>
        <taxon>Fungi incertae sedis</taxon>
        <taxon>Mucoromycota</taxon>
        <taxon>Glomeromycotina</taxon>
        <taxon>Glomeromycetes</taxon>
        <taxon>Diversisporales</taxon>
        <taxon>Gigasporaceae</taxon>
        <taxon>Gigaspora</taxon>
    </lineage>
</organism>
<dbReference type="EMBL" id="WTPW01000042">
    <property type="protein sequence ID" value="KAF0555239.1"/>
    <property type="molecule type" value="Genomic_DNA"/>
</dbReference>
<dbReference type="Gene3D" id="2.40.10.10">
    <property type="entry name" value="Trypsin-like serine proteases"/>
    <property type="match status" value="2"/>
</dbReference>
<reference evidence="1 2" key="1">
    <citation type="journal article" date="2019" name="Environ. Microbiol.">
        <title>At the nexus of three kingdoms: the genome of the mycorrhizal fungus Gigaspora margarita provides insights into plant, endobacterial and fungal interactions.</title>
        <authorList>
            <person name="Venice F."/>
            <person name="Ghignone S."/>
            <person name="Salvioli di Fossalunga A."/>
            <person name="Amselem J."/>
            <person name="Novero M."/>
            <person name="Xianan X."/>
            <person name="Sedzielewska Toro K."/>
            <person name="Morin E."/>
            <person name="Lipzen A."/>
            <person name="Grigoriev I.V."/>
            <person name="Henrissat B."/>
            <person name="Martin F.M."/>
            <person name="Bonfante P."/>
        </authorList>
    </citation>
    <scope>NUCLEOTIDE SEQUENCE [LARGE SCALE GENOMIC DNA]</scope>
    <source>
        <strain evidence="1 2">BEG34</strain>
    </source>
</reference>
<keyword evidence="2" id="KW-1185">Reference proteome</keyword>
<protein>
    <submittedName>
        <fullName evidence="1">Uncharacterized protein</fullName>
    </submittedName>
</protein>
<dbReference type="Proteomes" id="UP000439903">
    <property type="component" value="Unassembled WGS sequence"/>
</dbReference>